<dbReference type="EMBL" id="UINC01050770">
    <property type="protein sequence ID" value="SVB64134.1"/>
    <property type="molecule type" value="Genomic_DNA"/>
</dbReference>
<dbReference type="SUPFAM" id="SSF51197">
    <property type="entry name" value="Clavaminate synthase-like"/>
    <property type="match status" value="1"/>
</dbReference>
<organism evidence="1">
    <name type="scientific">marine metagenome</name>
    <dbReference type="NCBI Taxonomy" id="408172"/>
    <lineage>
        <taxon>unclassified sequences</taxon>
        <taxon>metagenomes</taxon>
        <taxon>ecological metagenomes</taxon>
    </lineage>
</organism>
<gene>
    <name evidence="1" type="ORF">METZ01_LOCUS216988</name>
</gene>
<feature type="non-terminal residue" evidence="1">
    <location>
        <position position="204"/>
    </location>
</feature>
<dbReference type="InterPro" id="IPR008775">
    <property type="entry name" value="Phytyl_CoA_dOase-like"/>
</dbReference>
<dbReference type="Pfam" id="PF05721">
    <property type="entry name" value="PhyH"/>
    <property type="match status" value="1"/>
</dbReference>
<evidence type="ECO:0008006" key="2">
    <source>
        <dbReference type="Google" id="ProtNLM"/>
    </source>
</evidence>
<proteinExistence type="predicted"/>
<name>A0A382FP48_9ZZZZ</name>
<reference evidence="1" key="1">
    <citation type="submission" date="2018-05" db="EMBL/GenBank/DDBJ databases">
        <authorList>
            <person name="Lanie J.A."/>
            <person name="Ng W.-L."/>
            <person name="Kazmierczak K.M."/>
            <person name="Andrzejewski T.M."/>
            <person name="Davidsen T.M."/>
            <person name="Wayne K.J."/>
            <person name="Tettelin H."/>
            <person name="Glass J.I."/>
            <person name="Rusch D."/>
            <person name="Podicherti R."/>
            <person name="Tsui H.-C.T."/>
            <person name="Winkler M.E."/>
        </authorList>
    </citation>
    <scope>NUCLEOTIDE SEQUENCE</scope>
</reference>
<accession>A0A382FP48</accession>
<dbReference type="AlphaFoldDB" id="A0A382FP48"/>
<evidence type="ECO:0000313" key="1">
    <source>
        <dbReference type="EMBL" id="SVB64134.1"/>
    </source>
</evidence>
<protein>
    <recommendedName>
        <fullName evidence="2">Phytanoyl-CoA dioxygenase family protein</fullName>
    </recommendedName>
</protein>
<dbReference type="Gene3D" id="2.60.120.620">
    <property type="entry name" value="q2cbj1_9rhob like domain"/>
    <property type="match status" value="1"/>
</dbReference>
<sequence>MATVEPTLDDAQVMQFVATGYVLLEGVIEDSFNQVCNDVPAGNIDSFIGDEPFTRQVLLNPQVAGVARSLLGEDFLVPAGGHHHLYEAPHLGQTWHSDGLSGLGYDVTELQCYYYPQSVEIEDGPTMILPGSHCRAVDREAIAHYGDILGQVSLTVPAGTIAMTRYGIWHKAGPKTNKRRRGMLKFSYHRQAPPKRDWKIETPE</sequence>